<protein>
    <submittedName>
        <fullName evidence="2 3">Uncharacterized protein</fullName>
    </submittedName>
</protein>
<dbReference type="EMBL" id="ABEU02000005">
    <property type="protein sequence ID" value="PNR53761.1"/>
    <property type="molecule type" value="Genomic_DNA"/>
</dbReference>
<organism evidence="2">
    <name type="scientific">Physcomitrium patens</name>
    <name type="common">Spreading-leaved earth moss</name>
    <name type="synonym">Physcomitrella patens</name>
    <dbReference type="NCBI Taxonomy" id="3218"/>
    <lineage>
        <taxon>Eukaryota</taxon>
        <taxon>Viridiplantae</taxon>
        <taxon>Streptophyta</taxon>
        <taxon>Embryophyta</taxon>
        <taxon>Bryophyta</taxon>
        <taxon>Bryophytina</taxon>
        <taxon>Bryopsida</taxon>
        <taxon>Funariidae</taxon>
        <taxon>Funariales</taxon>
        <taxon>Funariaceae</taxon>
        <taxon>Physcomitrium</taxon>
    </lineage>
</organism>
<gene>
    <name evidence="2" type="ORF">PHYPA_007436</name>
</gene>
<reference evidence="2 4" key="1">
    <citation type="journal article" date="2008" name="Science">
        <title>The Physcomitrella genome reveals evolutionary insights into the conquest of land by plants.</title>
        <authorList>
            <person name="Rensing S."/>
            <person name="Lang D."/>
            <person name="Zimmer A."/>
            <person name="Terry A."/>
            <person name="Salamov A."/>
            <person name="Shapiro H."/>
            <person name="Nishiyama T."/>
            <person name="Perroud P.-F."/>
            <person name="Lindquist E."/>
            <person name="Kamisugi Y."/>
            <person name="Tanahashi T."/>
            <person name="Sakakibara K."/>
            <person name="Fujita T."/>
            <person name="Oishi K."/>
            <person name="Shin-I T."/>
            <person name="Kuroki Y."/>
            <person name="Toyoda A."/>
            <person name="Suzuki Y."/>
            <person name="Hashimoto A."/>
            <person name="Yamaguchi K."/>
            <person name="Sugano A."/>
            <person name="Kohara Y."/>
            <person name="Fujiyama A."/>
            <person name="Anterola A."/>
            <person name="Aoki S."/>
            <person name="Ashton N."/>
            <person name="Barbazuk W.B."/>
            <person name="Barker E."/>
            <person name="Bennetzen J."/>
            <person name="Bezanilla M."/>
            <person name="Blankenship R."/>
            <person name="Cho S.H."/>
            <person name="Dutcher S."/>
            <person name="Estelle M."/>
            <person name="Fawcett J.A."/>
            <person name="Gundlach H."/>
            <person name="Hanada K."/>
            <person name="Heyl A."/>
            <person name="Hicks K.A."/>
            <person name="Hugh J."/>
            <person name="Lohr M."/>
            <person name="Mayer K."/>
            <person name="Melkozernov A."/>
            <person name="Murata T."/>
            <person name="Nelson D."/>
            <person name="Pils B."/>
            <person name="Prigge M."/>
            <person name="Reiss B."/>
            <person name="Renner T."/>
            <person name="Rombauts S."/>
            <person name="Rushton P."/>
            <person name="Sanderfoot A."/>
            <person name="Schween G."/>
            <person name="Shiu S.-H."/>
            <person name="Stueber K."/>
            <person name="Theodoulou F.L."/>
            <person name="Tu H."/>
            <person name="Van de Peer Y."/>
            <person name="Verrier P.J."/>
            <person name="Waters E."/>
            <person name="Wood A."/>
            <person name="Yang L."/>
            <person name="Cove D."/>
            <person name="Cuming A."/>
            <person name="Hasebe M."/>
            <person name="Lucas S."/>
            <person name="Mishler D.B."/>
            <person name="Reski R."/>
            <person name="Grigoriev I."/>
            <person name="Quatrano R.S."/>
            <person name="Boore J.L."/>
        </authorList>
    </citation>
    <scope>NUCLEOTIDE SEQUENCE [LARGE SCALE GENOMIC DNA]</scope>
    <source>
        <strain evidence="3 4">cv. Gransden 2004</strain>
    </source>
</reference>
<dbReference type="Proteomes" id="UP000006727">
    <property type="component" value="Chromosome 5"/>
</dbReference>
<sequence>MPLGRDKLTKTPAMKSLLQQPPPPNFKIKRSSTIKPPDSYQNENKATKLGPSIGHAQILNNSVSPRFNEEARCISAAEALKKWHDSGCVNPAETWQPADLGTYTVPGEQPNRTWSTMDTQTDRLKQAAVEDCPTTIQGTYFQHLCNQDNRKVRS</sequence>
<evidence type="ECO:0000313" key="2">
    <source>
        <dbReference type="EMBL" id="PNR53761.1"/>
    </source>
</evidence>
<evidence type="ECO:0000256" key="1">
    <source>
        <dbReference type="SAM" id="MobiDB-lite"/>
    </source>
</evidence>
<dbReference type="AlphaFoldDB" id="A0A2K1KJ08"/>
<dbReference type="InParanoid" id="A0A2K1KJ08"/>
<name>A0A2K1KJ08_PHYPA</name>
<evidence type="ECO:0000313" key="3">
    <source>
        <dbReference type="EnsemblPlants" id="Pp3c5_9110V3.1"/>
    </source>
</evidence>
<evidence type="ECO:0000313" key="4">
    <source>
        <dbReference type="Proteomes" id="UP000006727"/>
    </source>
</evidence>
<reference evidence="3" key="3">
    <citation type="submission" date="2020-12" db="UniProtKB">
        <authorList>
            <consortium name="EnsemblPlants"/>
        </authorList>
    </citation>
    <scope>IDENTIFICATION</scope>
</reference>
<reference evidence="2 4" key="2">
    <citation type="journal article" date="2018" name="Plant J.">
        <title>The Physcomitrella patens chromosome-scale assembly reveals moss genome structure and evolution.</title>
        <authorList>
            <person name="Lang D."/>
            <person name="Ullrich K.K."/>
            <person name="Murat F."/>
            <person name="Fuchs J."/>
            <person name="Jenkins J."/>
            <person name="Haas F.B."/>
            <person name="Piednoel M."/>
            <person name="Gundlach H."/>
            <person name="Van Bel M."/>
            <person name="Meyberg R."/>
            <person name="Vives C."/>
            <person name="Morata J."/>
            <person name="Symeonidi A."/>
            <person name="Hiss M."/>
            <person name="Muchero W."/>
            <person name="Kamisugi Y."/>
            <person name="Saleh O."/>
            <person name="Blanc G."/>
            <person name="Decker E.L."/>
            <person name="van Gessel N."/>
            <person name="Grimwood J."/>
            <person name="Hayes R.D."/>
            <person name="Graham S.W."/>
            <person name="Gunter L.E."/>
            <person name="McDaniel S.F."/>
            <person name="Hoernstein S.N.W."/>
            <person name="Larsson A."/>
            <person name="Li F.W."/>
            <person name="Perroud P.F."/>
            <person name="Phillips J."/>
            <person name="Ranjan P."/>
            <person name="Rokshar D.S."/>
            <person name="Rothfels C.J."/>
            <person name="Schneider L."/>
            <person name="Shu S."/>
            <person name="Stevenson D.W."/>
            <person name="Thummler F."/>
            <person name="Tillich M."/>
            <person name="Villarreal Aguilar J.C."/>
            <person name="Widiez T."/>
            <person name="Wong G.K."/>
            <person name="Wymore A."/>
            <person name="Zhang Y."/>
            <person name="Zimmer A.D."/>
            <person name="Quatrano R.S."/>
            <person name="Mayer K.F.X."/>
            <person name="Goodstein D."/>
            <person name="Casacuberta J.M."/>
            <person name="Vandepoele K."/>
            <person name="Reski R."/>
            <person name="Cuming A.C."/>
            <person name="Tuskan G.A."/>
            <person name="Maumus F."/>
            <person name="Salse J."/>
            <person name="Schmutz J."/>
            <person name="Rensing S.A."/>
        </authorList>
    </citation>
    <scope>NUCLEOTIDE SEQUENCE [LARGE SCALE GENOMIC DNA]</scope>
    <source>
        <strain evidence="3 4">cv. Gransden 2004</strain>
    </source>
</reference>
<feature type="compositionally biased region" description="Polar residues" evidence="1">
    <location>
        <begin position="33"/>
        <end position="44"/>
    </location>
</feature>
<feature type="region of interest" description="Disordered" evidence="1">
    <location>
        <begin position="1"/>
        <end position="52"/>
    </location>
</feature>
<keyword evidence="4" id="KW-1185">Reference proteome</keyword>
<dbReference type="Gramene" id="Pp3c5_9110V3.1">
    <property type="protein sequence ID" value="Pp3c5_9110V3.1"/>
    <property type="gene ID" value="Pp3c5_9110"/>
</dbReference>
<proteinExistence type="predicted"/>
<dbReference type="EnsemblPlants" id="Pp3c5_9110V3.1">
    <property type="protein sequence ID" value="Pp3c5_9110V3.1"/>
    <property type="gene ID" value="Pp3c5_9110"/>
</dbReference>
<accession>A0A2K1KJ08</accession>